<evidence type="ECO:0000256" key="2">
    <source>
        <dbReference type="ARBA" id="ARBA00022692"/>
    </source>
</evidence>
<name>A0A3D9L5K7_MARFU</name>
<dbReference type="Proteomes" id="UP000256779">
    <property type="component" value="Unassembled WGS sequence"/>
</dbReference>
<comment type="subcellular location">
    <subcellularLocation>
        <location evidence="1">Membrane</location>
        <topology evidence="1">Multi-pass membrane protein</topology>
    </subcellularLocation>
</comment>
<keyword evidence="4 5" id="KW-0472">Membrane</keyword>
<feature type="transmembrane region" description="Helical" evidence="5">
    <location>
        <begin position="12"/>
        <end position="29"/>
    </location>
</feature>
<dbReference type="RefSeq" id="WP_115867402.1">
    <property type="nucleotide sequence ID" value="NZ_QREG01000005.1"/>
</dbReference>
<evidence type="ECO:0000256" key="4">
    <source>
        <dbReference type="ARBA" id="ARBA00023136"/>
    </source>
</evidence>
<evidence type="ECO:0000256" key="1">
    <source>
        <dbReference type="ARBA" id="ARBA00004141"/>
    </source>
</evidence>
<sequence>MKKSTFLHLRFPFSFFLLPVFLFAAAVAVPFSWSQFVWLFVILHLLLYPASNGYNSYFDKDEGSIGGLKNPPKVSPELFYVSWIMDLLAIAIGWLVFSWQLALMLLIYGMMSKAYSHPMVRLKKRPVLGWIVAGVFQGYFTLMMSVMALQGSGFSVFEDVSTHLAGGLSTLLLFGSYPMTQIYQHAEDKSRGDITLSLKLGIRGTFVFTAAFFTLSVALFYAYLSTCFVAYSGFVFVAALLPVLIYFTTWFAKVLKDAQKADYTHTMRLNLISSCCLNAFFLWLIFS</sequence>
<dbReference type="OrthoDB" id="665023at2"/>
<dbReference type="Pfam" id="PF01040">
    <property type="entry name" value="UbiA"/>
    <property type="match status" value="1"/>
</dbReference>
<feature type="transmembrane region" description="Helical" evidence="5">
    <location>
        <begin position="127"/>
        <end position="148"/>
    </location>
</feature>
<keyword evidence="2 5" id="KW-0812">Transmembrane</keyword>
<protein>
    <submittedName>
        <fullName evidence="6">1,4-dihydroxy-2-naphthoate octaprenyltransferase</fullName>
    </submittedName>
</protein>
<evidence type="ECO:0000256" key="5">
    <source>
        <dbReference type="SAM" id="Phobius"/>
    </source>
</evidence>
<evidence type="ECO:0000313" key="6">
    <source>
        <dbReference type="EMBL" id="REE00394.1"/>
    </source>
</evidence>
<evidence type="ECO:0000256" key="3">
    <source>
        <dbReference type="ARBA" id="ARBA00022989"/>
    </source>
</evidence>
<dbReference type="GO" id="GO:0016765">
    <property type="term" value="F:transferase activity, transferring alkyl or aryl (other than methyl) groups"/>
    <property type="evidence" value="ECO:0007669"/>
    <property type="project" value="InterPro"/>
</dbReference>
<dbReference type="EMBL" id="QREG01000005">
    <property type="protein sequence ID" value="REE00394.1"/>
    <property type="molecule type" value="Genomic_DNA"/>
</dbReference>
<dbReference type="GO" id="GO:0016020">
    <property type="term" value="C:membrane"/>
    <property type="evidence" value="ECO:0007669"/>
    <property type="project" value="UniProtKB-SubCell"/>
</dbReference>
<gene>
    <name evidence="6" type="ORF">C7460_10515</name>
</gene>
<accession>A0A3D9L5K7</accession>
<keyword evidence="3 5" id="KW-1133">Transmembrane helix</keyword>
<proteinExistence type="predicted"/>
<evidence type="ECO:0000313" key="7">
    <source>
        <dbReference type="Proteomes" id="UP000256779"/>
    </source>
</evidence>
<dbReference type="AlphaFoldDB" id="A0A3D9L5K7"/>
<reference evidence="6 7" key="1">
    <citation type="submission" date="2018-07" db="EMBL/GenBank/DDBJ databases">
        <title>Genomic Encyclopedia of Type Strains, Phase IV (KMG-IV): sequencing the most valuable type-strain genomes for metagenomic binning, comparative biology and taxonomic classification.</title>
        <authorList>
            <person name="Goeker M."/>
        </authorList>
    </citation>
    <scope>NUCLEOTIDE SEQUENCE [LARGE SCALE GENOMIC DNA]</scope>
    <source>
        <strain evidence="6 7">DSM 4134</strain>
    </source>
</reference>
<keyword evidence="6" id="KW-0808">Transferase</keyword>
<feature type="transmembrane region" description="Helical" evidence="5">
    <location>
        <begin position="200"/>
        <end position="222"/>
    </location>
</feature>
<feature type="transmembrane region" description="Helical" evidence="5">
    <location>
        <begin position="160"/>
        <end position="179"/>
    </location>
</feature>
<keyword evidence="7" id="KW-1185">Reference proteome</keyword>
<feature type="transmembrane region" description="Helical" evidence="5">
    <location>
        <begin position="228"/>
        <end position="248"/>
    </location>
</feature>
<feature type="transmembrane region" description="Helical" evidence="5">
    <location>
        <begin position="269"/>
        <end position="286"/>
    </location>
</feature>
<comment type="caution">
    <text evidence="6">The sequence shown here is derived from an EMBL/GenBank/DDBJ whole genome shotgun (WGS) entry which is preliminary data.</text>
</comment>
<organism evidence="6 7">
    <name type="scientific">Marinoscillum furvescens DSM 4134</name>
    <dbReference type="NCBI Taxonomy" id="1122208"/>
    <lineage>
        <taxon>Bacteria</taxon>
        <taxon>Pseudomonadati</taxon>
        <taxon>Bacteroidota</taxon>
        <taxon>Cytophagia</taxon>
        <taxon>Cytophagales</taxon>
        <taxon>Reichenbachiellaceae</taxon>
        <taxon>Marinoscillum</taxon>
    </lineage>
</organism>
<feature type="transmembrane region" description="Helical" evidence="5">
    <location>
        <begin position="78"/>
        <end position="106"/>
    </location>
</feature>
<dbReference type="InterPro" id="IPR000537">
    <property type="entry name" value="UbiA_prenyltransferase"/>
</dbReference>